<comment type="similarity">
    <text evidence="1">Belongs to the DNA polymerase type-B family.</text>
</comment>
<keyword evidence="11" id="KW-1185">Reference proteome</keyword>
<evidence type="ECO:0000256" key="7">
    <source>
        <dbReference type="ARBA" id="ARBA00023125"/>
    </source>
</evidence>
<proteinExistence type="inferred from homology"/>
<evidence type="ECO:0000256" key="3">
    <source>
        <dbReference type="ARBA" id="ARBA00022679"/>
    </source>
</evidence>
<evidence type="ECO:0000256" key="1">
    <source>
        <dbReference type="ARBA" id="ARBA00005755"/>
    </source>
</evidence>
<dbReference type="InterPro" id="IPR004868">
    <property type="entry name" value="DNA-dir_DNA_pol_B_mt/vir"/>
</dbReference>
<evidence type="ECO:0000313" key="11">
    <source>
        <dbReference type="Proteomes" id="UP000649617"/>
    </source>
</evidence>
<evidence type="ECO:0000313" key="10">
    <source>
        <dbReference type="EMBL" id="CAE7500993.1"/>
    </source>
</evidence>
<feature type="non-terminal residue" evidence="10">
    <location>
        <position position="476"/>
    </location>
</feature>
<dbReference type="GO" id="GO:0003887">
    <property type="term" value="F:DNA-directed DNA polymerase activity"/>
    <property type="evidence" value="ECO:0007669"/>
    <property type="project" value="UniProtKB-KW"/>
</dbReference>
<comment type="caution">
    <text evidence="10">The sequence shown here is derived from an EMBL/GenBank/DDBJ whole genome shotgun (WGS) entry which is preliminary data.</text>
</comment>
<name>A0A812SU27_SYMPI</name>
<dbReference type="Pfam" id="PF03175">
    <property type="entry name" value="DNA_pol_B_2"/>
    <property type="match status" value="1"/>
</dbReference>
<dbReference type="GO" id="GO:0006260">
    <property type="term" value="P:DNA replication"/>
    <property type="evidence" value="ECO:0007669"/>
    <property type="project" value="UniProtKB-KW"/>
</dbReference>
<dbReference type="Proteomes" id="UP000649617">
    <property type="component" value="Unassembled WGS sequence"/>
</dbReference>
<evidence type="ECO:0000256" key="5">
    <source>
        <dbReference type="ARBA" id="ARBA00022705"/>
    </source>
</evidence>
<evidence type="ECO:0000256" key="4">
    <source>
        <dbReference type="ARBA" id="ARBA00022695"/>
    </source>
</evidence>
<evidence type="ECO:0000256" key="2">
    <source>
        <dbReference type="ARBA" id="ARBA00012417"/>
    </source>
</evidence>
<dbReference type="EMBL" id="CAJNIZ010027531">
    <property type="protein sequence ID" value="CAE7500993.1"/>
    <property type="molecule type" value="Genomic_DNA"/>
</dbReference>
<keyword evidence="7" id="KW-0238">DNA-binding</keyword>
<gene>
    <name evidence="10" type="ORF">SPIL2461_LOCUS12963</name>
</gene>
<protein>
    <recommendedName>
        <fullName evidence="2">DNA-directed DNA polymerase</fullName>
        <ecNumber evidence="2">2.7.7.7</ecNumber>
    </recommendedName>
</protein>
<dbReference type="EC" id="2.7.7.7" evidence="2"/>
<keyword evidence="5" id="KW-0235">DNA replication</keyword>
<reference evidence="10" key="1">
    <citation type="submission" date="2021-02" db="EMBL/GenBank/DDBJ databases">
        <authorList>
            <person name="Dougan E. K."/>
            <person name="Rhodes N."/>
            <person name="Thang M."/>
            <person name="Chan C."/>
        </authorList>
    </citation>
    <scope>NUCLEOTIDE SEQUENCE</scope>
</reference>
<dbReference type="SUPFAM" id="SSF56672">
    <property type="entry name" value="DNA/RNA polymerases"/>
    <property type="match status" value="1"/>
</dbReference>
<keyword evidence="3" id="KW-0808">Transferase</keyword>
<organism evidence="10 11">
    <name type="scientific">Symbiodinium pilosum</name>
    <name type="common">Dinoflagellate</name>
    <dbReference type="NCBI Taxonomy" id="2952"/>
    <lineage>
        <taxon>Eukaryota</taxon>
        <taxon>Sar</taxon>
        <taxon>Alveolata</taxon>
        <taxon>Dinophyceae</taxon>
        <taxon>Suessiales</taxon>
        <taxon>Symbiodiniaceae</taxon>
        <taxon>Symbiodinium</taxon>
    </lineage>
</organism>
<dbReference type="InterPro" id="IPR043502">
    <property type="entry name" value="DNA/RNA_pol_sf"/>
</dbReference>
<dbReference type="OrthoDB" id="414982at2759"/>
<keyword evidence="4" id="KW-0548">Nucleotidyltransferase</keyword>
<feature type="domain" description="DNA-directed DNA polymerase family B mitochondria/virus" evidence="9">
    <location>
        <begin position="132"/>
        <end position="256"/>
    </location>
</feature>
<keyword evidence="6" id="KW-0239">DNA-directed DNA polymerase</keyword>
<accession>A0A812SU27</accession>
<dbReference type="AlphaFoldDB" id="A0A812SU27"/>
<dbReference type="GO" id="GO:0000166">
    <property type="term" value="F:nucleotide binding"/>
    <property type="evidence" value="ECO:0007669"/>
    <property type="project" value="InterPro"/>
</dbReference>
<sequence length="476" mass="54622">MRFGVLRFIDTMNFCKAGLGGLIESHKRAALKMVPLGDRSEVLALERAFPLTASRHPFLKSAGDGVWPALLRKLPMPWDYFVDCDDFEKPPVWPLACYHSRLSGDCTEEEYDQLQRTSDFMGFSCFKEVFDTYLALDITAYADLMQIFRQHFFETHHLDPFLYPSLPSAAWDAALRSVAQQGGRPFRLITNLDVYKDVKKAMMGGLCAVFRPRSEANFEGIEGYNDRVPAKRIMYLDVNSMYPHAMTKYLPCSSGEAVTLPEGEDEKLKWLHDMLDSFDPLEDCWQTVYLVFVDYDFPEDLHDGIDFPPPCRMAVPVEEVGPYTKEAVRGRRATEKLVPYLGLHEFEGVHIKRLERYRNSTHYFDPVSFSRAQVDRTVADFDTEIFERDAFLATVHRVRLGKRNVNRSPIQFGWGVLEEAKLDLSVQYWMIKITLPRVVPLLTDTDSLILEIIGNVDPITLLAQANLDLLVEFDLI</sequence>
<comment type="catalytic activity">
    <reaction evidence="8">
        <text>DNA(n) + a 2'-deoxyribonucleoside 5'-triphosphate = DNA(n+1) + diphosphate</text>
        <dbReference type="Rhea" id="RHEA:22508"/>
        <dbReference type="Rhea" id="RHEA-COMP:17339"/>
        <dbReference type="Rhea" id="RHEA-COMP:17340"/>
        <dbReference type="ChEBI" id="CHEBI:33019"/>
        <dbReference type="ChEBI" id="CHEBI:61560"/>
        <dbReference type="ChEBI" id="CHEBI:173112"/>
        <dbReference type="EC" id="2.7.7.7"/>
    </reaction>
</comment>
<evidence type="ECO:0000259" key="9">
    <source>
        <dbReference type="Pfam" id="PF03175"/>
    </source>
</evidence>
<evidence type="ECO:0000256" key="8">
    <source>
        <dbReference type="ARBA" id="ARBA00049244"/>
    </source>
</evidence>
<dbReference type="GO" id="GO:0003677">
    <property type="term" value="F:DNA binding"/>
    <property type="evidence" value="ECO:0007669"/>
    <property type="project" value="UniProtKB-KW"/>
</dbReference>
<evidence type="ECO:0000256" key="6">
    <source>
        <dbReference type="ARBA" id="ARBA00022932"/>
    </source>
</evidence>